<dbReference type="PANTHER" id="PTHR40618:SF1">
    <property type="entry name" value="B-ZIP TRANSCRIPTION FACTOR (EUROFUNG)"/>
    <property type="match status" value="1"/>
</dbReference>
<feature type="compositionally biased region" description="Low complexity" evidence="2">
    <location>
        <begin position="159"/>
        <end position="171"/>
    </location>
</feature>
<keyword evidence="5" id="KW-1185">Reference proteome</keyword>
<sequence>MPKASGNPESSASARKRVETSEDGDERMTKKRSRGRPRLETSDETAAERRRTQIRLAQRAYRNRKDTAIDTLKNRVKELEQVNEDMGREFMNLSDFFFGQGMLQASPEVARRLNDATRRFLALSRKATEDSTEDETTAAPDVPEQEPRLPQGNPKRSLSDSTSSSGDTQSTPNTELGPDDASLSGIQGLSDLPQHFNPLTHTLVSSITNPSFKDASFPVLDAKADVALFATSYTHSPFNTLPVPESYAFHERSFGRRFQRATVEAGLALALMENPPPDRYMAVFSFCLQFESRQQIIRRLSVVLDRTRNESLNNWKYPFSNLGGAGTWMSQPDSTGKLFNRDITNGDLHIGNHGLPQHDKPHNMTGLSTGPFSEDVELARDIRVDHRMRMLYPGFEGDFFDADEVDAYLHQRGIVIPEGKDYVEAEIDIDVFERPPDLPPRDFGPKRQEFFRKTPAPRNGPDLSSLYSTSFETTTNTWDTTTTTTVEASILMNDPLAPQGLDPQLESFGADLDAANESQFNQGLPSFEDMSEIPWRIWEPPSVPVDKKTKVTIDVNRLVTELVNAAVCLGRSPGIRPNDVHRAVKLSIALQHG</sequence>
<evidence type="ECO:0000256" key="1">
    <source>
        <dbReference type="SAM" id="Coils"/>
    </source>
</evidence>
<feature type="region of interest" description="Disordered" evidence="2">
    <location>
        <begin position="124"/>
        <end position="189"/>
    </location>
</feature>
<evidence type="ECO:0000313" key="5">
    <source>
        <dbReference type="Proteomes" id="UP000777438"/>
    </source>
</evidence>
<proteinExistence type="predicted"/>
<dbReference type="PANTHER" id="PTHR40618">
    <property type="entry name" value="B-ZIP TRANSCRIPTION FACTOR (EUROFUNG)-RELATED"/>
    <property type="match status" value="1"/>
</dbReference>
<comment type="caution">
    <text evidence="4">The sequence shown here is derived from an EMBL/GenBank/DDBJ whole genome shotgun (WGS) entry which is preliminary data.</text>
</comment>
<accession>A0A9P9AKM4</accession>
<dbReference type="InterPro" id="IPR046347">
    <property type="entry name" value="bZIP_sf"/>
</dbReference>
<organism evidence="4 5">
    <name type="scientific">Thelonectria olida</name>
    <dbReference type="NCBI Taxonomy" id="1576542"/>
    <lineage>
        <taxon>Eukaryota</taxon>
        <taxon>Fungi</taxon>
        <taxon>Dikarya</taxon>
        <taxon>Ascomycota</taxon>
        <taxon>Pezizomycotina</taxon>
        <taxon>Sordariomycetes</taxon>
        <taxon>Hypocreomycetidae</taxon>
        <taxon>Hypocreales</taxon>
        <taxon>Nectriaceae</taxon>
        <taxon>Thelonectria</taxon>
    </lineage>
</organism>
<dbReference type="Pfam" id="PF00170">
    <property type="entry name" value="bZIP_1"/>
    <property type="match status" value="1"/>
</dbReference>
<dbReference type="AlphaFoldDB" id="A0A9P9AKM4"/>
<feature type="domain" description="BZIP" evidence="3">
    <location>
        <begin position="48"/>
        <end position="95"/>
    </location>
</feature>
<feature type="compositionally biased region" description="Basic and acidic residues" evidence="2">
    <location>
        <begin position="37"/>
        <end position="51"/>
    </location>
</feature>
<dbReference type="SUPFAM" id="SSF57959">
    <property type="entry name" value="Leucine zipper domain"/>
    <property type="match status" value="1"/>
</dbReference>
<dbReference type="EMBL" id="JAGPYM010000014">
    <property type="protein sequence ID" value="KAH6887543.1"/>
    <property type="molecule type" value="Genomic_DNA"/>
</dbReference>
<dbReference type="OrthoDB" id="3555317at2759"/>
<evidence type="ECO:0000256" key="2">
    <source>
        <dbReference type="SAM" id="MobiDB-lite"/>
    </source>
</evidence>
<reference evidence="4 5" key="1">
    <citation type="journal article" date="2021" name="Nat. Commun.">
        <title>Genetic determinants of endophytism in the Arabidopsis root mycobiome.</title>
        <authorList>
            <person name="Mesny F."/>
            <person name="Miyauchi S."/>
            <person name="Thiergart T."/>
            <person name="Pickel B."/>
            <person name="Atanasova L."/>
            <person name="Karlsson M."/>
            <person name="Huettel B."/>
            <person name="Barry K.W."/>
            <person name="Haridas S."/>
            <person name="Chen C."/>
            <person name="Bauer D."/>
            <person name="Andreopoulos W."/>
            <person name="Pangilinan J."/>
            <person name="LaButti K."/>
            <person name="Riley R."/>
            <person name="Lipzen A."/>
            <person name="Clum A."/>
            <person name="Drula E."/>
            <person name="Henrissat B."/>
            <person name="Kohler A."/>
            <person name="Grigoriev I.V."/>
            <person name="Martin F.M."/>
            <person name="Hacquard S."/>
        </authorList>
    </citation>
    <scope>NUCLEOTIDE SEQUENCE [LARGE SCALE GENOMIC DNA]</scope>
    <source>
        <strain evidence="4 5">MPI-CAGE-CH-0241</strain>
    </source>
</reference>
<evidence type="ECO:0000313" key="4">
    <source>
        <dbReference type="EMBL" id="KAH6887543.1"/>
    </source>
</evidence>
<gene>
    <name evidence="4" type="ORF">B0T10DRAFT_72213</name>
</gene>
<dbReference type="GO" id="GO:0003700">
    <property type="term" value="F:DNA-binding transcription factor activity"/>
    <property type="evidence" value="ECO:0007669"/>
    <property type="project" value="InterPro"/>
</dbReference>
<evidence type="ECO:0000259" key="3">
    <source>
        <dbReference type="Pfam" id="PF00170"/>
    </source>
</evidence>
<dbReference type="Gene3D" id="1.20.5.170">
    <property type="match status" value="1"/>
</dbReference>
<dbReference type="Proteomes" id="UP000777438">
    <property type="component" value="Unassembled WGS sequence"/>
</dbReference>
<protein>
    <recommendedName>
        <fullName evidence="3">BZIP domain-containing protein</fullName>
    </recommendedName>
</protein>
<keyword evidence="1" id="KW-0175">Coiled coil</keyword>
<dbReference type="CDD" id="cd14688">
    <property type="entry name" value="bZIP_YAP"/>
    <property type="match status" value="1"/>
</dbReference>
<feature type="region of interest" description="Disordered" evidence="2">
    <location>
        <begin position="1"/>
        <end position="57"/>
    </location>
</feature>
<name>A0A9P9AKM4_9HYPO</name>
<feature type="coiled-coil region" evidence="1">
    <location>
        <begin position="62"/>
        <end position="89"/>
    </location>
</feature>
<dbReference type="InterPro" id="IPR004827">
    <property type="entry name" value="bZIP"/>
</dbReference>